<keyword evidence="1" id="KW-0812">Transmembrane</keyword>
<evidence type="ECO:0000256" key="1">
    <source>
        <dbReference type="SAM" id="Phobius"/>
    </source>
</evidence>
<dbReference type="RefSeq" id="WP_074712983.1">
    <property type="nucleotide sequence ID" value="NZ_FNTV01000001.1"/>
</dbReference>
<keyword evidence="1" id="KW-0472">Membrane</keyword>
<keyword evidence="1" id="KW-1133">Transmembrane helix</keyword>
<dbReference type="AlphaFoldDB" id="A0A1H5NTP7"/>
<accession>A0A1H5NTP7</accession>
<organism evidence="2 3">
    <name type="scientific">Arthrobacter alpinus</name>
    <dbReference type="NCBI Taxonomy" id="656366"/>
    <lineage>
        <taxon>Bacteria</taxon>
        <taxon>Bacillati</taxon>
        <taxon>Actinomycetota</taxon>
        <taxon>Actinomycetes</taxon>
        <taxon>Micrococcales</taxon>
        <taxon>Micrococcaceae</taxon>
        <taxon>Arthrobacter</taxon>
    </lineage>
</organism>
<proteinExistence type="predicted"/>
<feature type="transmembrane region" description="Helical" evidence="1">
    <location>
        <begin position="37"/>
        <end position="70"/>
    </location>
</feature>
<name>A0A1H5NTP7_9MICC</name>
<gene>
    <name evidence="2" type="ORF">SAMN04489740_3954</name>
</gene>
<dbReference type="EMBL" id="FNTV01000001">
    <property type="protein sequence ID" value="SEF04147.1"/>
    <property type="molecule type" value="Genomic_DNA"/>
</dbReference>
<feature type="transmembrane region" description="Helical" evidence="1">
    <location>
        <begin position="117"/>
        <end position="139"/>
    </location>
</feature>
<reference evidence="2 3" key="1">
    <citation type="submission" date="2016-10" db="EMBL/GenBank/DDBJ databases">
        <authorList>
            <person name="de Groot N.N."/>
        </authorList>
    </citation>
    <scope>NUCLEOTIDE SEQUENCE [LARGE SCALE GENOMIC DNA]</scope>
    <source>
        <strain evidence="2 3">DSM 22274</strain>
    </source>
</reference>
<sequence length="151" mass="16243">MENQTREDAAAALAAVGAAQADAAARLVTPWWYHPALGLLAAVFVVAYTIGGTVIMIGVAVVYFLGIGILMGAYKEKTGLWINGLKAGKASWWTVPLVLLMIICMIGAYYFHAEKGFHWPAWVAGAIVFVAVNVFGRLFDGALRTQLRTAE</sequence>
<protein>
    <submittedName>
        <fullName evidence="2">Uncharacterized protein</fullName>
    </submittedName>
</protein>
<feature type="transmembrane region" description="Helical" evidence="1">
    <location>
        <begin position="90"/>
        <end position="111"/>
    </location>
</feature>
<evidence type="ECO:0000313" key="3">
    <source>
        <dbReference type="Proteomes" id="UP000182725"/>
    </source>
</evidence>
<evidence type="ECO:0000313" key="2">
    <source>
        <dbReference type="EMBL" id="SEF04147.1"/>
    </source>
</evidence>
<dbReference type="Proteomes" id="UP000182725">
    <property type="component" value="Unassembled WGS sequence"/>
</dbReference>